<proteinExistence type="predicted"/>
<accession>A0A0H3XM39</accession>
<dbReference type="Pfam" id="PF11335">
    <property type="entry name" value="DUF3137"/>
    <property type="match status" value="1"/>
</dbReference>
<sequence>MNITNKTKDYIKQDLNHLVATTFPNQKIKPRFAKSFYYVLGWLLLAIWIIGVVVSAIILSALNKINSWTTPIIIYFITGFLFIGASIFLFSFYRRNKNYLMNIMNQLNWLKYYEFAFKHDYNPEVTFNNMKPSFDLKPIPSAPQLQRNKTVFHTMAESVAFTNPRVFNRNDDLVFNLELKNHLLSLGTLTQERDALALDVAAAVATRMVADFNKQDCFMYLTYQLVKETGVNGRVIPNQGKLEQYLSRHKNDQLESSEFEKIFDVYSNDPVLVRKLLTPKVMVNLIDLANKYHRLVPMIIENNEITLLLSENAINNKLGLTKINYADDLDKIAKNISDKIATDFFTLNYGLEWLAAYGLVD</sequence>
<keyword evidence="1" id="KW-1133">Transmembrane helix</keyword>
<name>A0A0H3XM39_9MOLU</name>
<dbReference type="AlphaFoldDB" id="A0A0H3XM39"/>
<dbReference type="InterPro" id="IPR021484">
    <property type="entry name" value="DUF3137"/>
</dbReference>
<dbReference type="KEGG" id="seri:SERIO_v1c03450"/>
<feature type="transmembrane region" description="Helical" evidence="1">
    <location>
        <begin position="36"/>
        <end position="60"/>
    </location>
</feature>
<reference evidence="2 3" key="1">
    <citation type="journal article" date="2015" name="Genome Biol. Evol.">
        <title>Found and Lost: The Fates of Horizontally Acquired Genes in Arthropod-Symbiotic Spiroplasma.</title>
        <authorList>
            <person name="Lo W.S."/>
            <person name="Gasparich G.E."/>
            <person name="Kuo C.H."/>
        </authorList>
    </citation>
    <scope>NUCLEOTIDE SEQUENCE [LARGE SCALE GENOMIC DNA]</scope>
    <source>
        <strain evidence="3">TDA-040725-5</strain>
    </source>
</reference>
<gene>
    <name evidence="2" type="ORF">SERIO_v1c03450</name>
</gene>
<keyword evidence="3" id="KW-1185">Reference proteome</keyword>
<keyword evidence="1" id="KW-0812">Transmembrane</keyword>
<dbReference type="STRING" id="315358.SERIO_v1c03450"/>
<organism evidence="2 3">
    <name type="scientific">Spiroplasma eriocheiris</name>
    <dbReference type="NCBI Taxonomy" id="315358"/>
    <lineage>
        <taxon>Bacteria</taxon>
        <taxon>Bacillati</taxon>
        <taxon>Mycoplasmatota</taxon>
        <taxon>Mollicutes</taxon>
        <taxon>Entomoplasmatales</taxon>
        <taxon>Spiroplasmataceae</taxon>
        <taxon>Spiroplasma</taxon>
    </lineage>
</organism>
<dbReference type="EMBL" id="CP011856">
    <property type="protein sequence ID" value="AKM53927.1"/>
    <property type="molecule type" value="Genomic_DNA"/>
</dbReference>
<evidence type="ECO:0000313" key="2">
    <source>
        <dbReference type="EMBL" id="AKM53927.1"/>
    </source>
</evidence>
<evidence type="ECO:0008006" key="4">
    <source>
        <dbReference type="Google" id="ProtNLM"/>
    </source>
</evidence>
<evidence type="ECO:0000256" key="1">
    <source>
        <dbReference type="SAM" id="Phobius"/>
    </source>
</evidence>
<reference evidence="3" key="2">
    <citation type="submission" date="2015-06" db="EMBL/GenBank/DDBJ databases">
        <title>Complete genome sequence of Spiroplasma eriocheiris TDA-040725-5 (DSM 21848).</title>
        <authorList>
            <person name="Lo W.-S."/>
            <person name="Kuo C.-H."/>
        </authorList>
    </citation>
    <scope>NUCLEOTIDE SEQUENCE [LARGE SCALE GENOMIC DNA]</scope>
    <source>
        <strain evidence="3">TDA-040725-5</strain>
    </source>
</reference>
<dbReference type="RefSeq" id="WP_047791185.1">
    <property type="nucleotide sequence ID" value="NZ_CP011856.1"/>
</dbReference>
<keyword evidence="1" id="KW-0472">Membrane</keyword>
<dbReference type="Proteomes" id="UP000035661">
    <property type="component" value="Chromosome"/>
</dbReference>
<protein>
    <recommendedName>
        <fullName evidence="4">Transmembrane protein</fullName>
    </recommendedName>
</protein>
<feature type="transmembrane region" description="Helical" evidence="1">
    <location>
        <begin position="72"/>
        <end position="93"/>
    </location>
</feature>
<dbReference type="PATRIC" id="fig|743698.3.peg.346"/>
<evidence type="ECO:0000313" key="3">
    <source>
        <dbReference type="Proteomes" id="UP000035661"/>
    </source>
</evidence>